<proteinExistence type="predicted"/>
<evidence type="ECO:0000259" key="1">
    <source>
        <dbReference type="PROSITE" id="PS51352"/>
    </source>
</evidence>
<dbReference type="KEGG" id="nia:A8C56_13040"/>
<dbReference type="Gene3D" id="3.40.30.10">
    <property type="entry name" value="Glutaredoxin"/>
    <property type="match status" value="1"/>
</dbReference>
<accession>A0A1A9I8B0</accession>
<keyword evidence="3" id="KW-1185">Reference proteome</keyword>
<gene>
    <name evidence="2" type="ORF">A8C56_13040</name>
</gene>
<dbReference type="InterPro" id="IPR036249">
    <property type="entry name" value="Thioredoxin-like_sf"/>
</dbReference>
<reference evidence="2 3" key="1">
    <citation type="submission" date="2016-05" db="EMBL/GenBank/DDBJ databases">
        <title>Niabella ginsenosidivorans BS26 whole genome sequencing.</title>
        <authorList>
            <person name="Im W.T."/>
            <person name="Siddiqi M.Z."/>
        </authorList>
    </citation>
    <scope>NUCLEOTIDE SEQUENCE [LARGE SCALE GENOMIC DNA]</scope>
    <source>
        <strain evidence="2 3">BS26</strain>
    </source>
</reference>
<evidence type="ECO:0000313" key="2">
    <source>
        <dbReference type="EMBL" id="ANH83908.1"/>
    </source>
</evidence>
<name>A0A1A9I8B0_9BACT</name>
<dbReference type="Proteomes" id="UP000077667">
    <property type="component" value="Chromosome"/>
</dbReference>
<dbReference type="STRING" id="1176587.A8C56_13040"/>
<dbReference type="PROSITE" id="PS51352">
    <property type="entry name" value="THIOREDOXIN_2"/>
    <property type="match status" value="1"/>
</dbReference>
<dbReference type="SUPFAM" id="SSF52833">
    <property type="entry name" value="Thioredoxin-like"/>
    <property type="match status" value="1"/>
</dbReference>
<dbReference type="Pfam" id="PF00085">
    <property type="entry name" value="Thioredoxin"/>
    <property type="match status" value="1"/>
</dbReference>
<dbReference type="AlphaFoldDB" id="A0A1A9I8B0"/>
<sequence>MSGTAFCQGTRTGIPPFKIRLVDGTGFTYQQIEKNRPLLLIYFSPTCDHCKEFVAALLQNRNRWKDKQVVLISYEHIREVKAFADSYHLSAYPNIKIGSEGYTFVVQQYYQIQRFPFVALFSRQGKLIKIISDKLAPEAMVHQI</sequence>
<dbReference type="EMBL" id="CP015772">
    <property type="protein sequence ID" value="ANH83908.1"/>
    <property type="molecule type" value="Genomic_DNA"/>
</dbReference>
<organism evidence="2 3">
    <name type="scientific">Niabella ginsenosidivorans</name>
    <dbReference type="NCBI Taxonomy" id="1176587"/>
    <lineage>
        <taxon>Bacteria</taxon>
        <taxon>Pseudomonadati</taxon>
        <taxon>Bacteroidota</taxon>
        <taxon>Chitinophagia</taxon>
        <taxon>Chitinophagales</taxon>
        <taxon>Chitinophagaceae</taxon>
        <taxon>Niabella</taxon>
    </lineage>
</organism>
<protein>
    <recommendedName>
        <fullName evidence="1">Thioredoxin domain-containing protein</fullName>
    </recommendedName>
</protein>
<evidence type="ECO:0000313" key="3">
    <source>
        <dbReference type="Proteomes" id="UP000077667"/>
    </source>
</evidence>
<feature type="domain" description="Thioredoxin" evidence="1">
    <location>
        <begin position="8"/>
        <end position="144"/>
    </location>
</feature>
<dbReference type="InterPro" id="IPR013766">
    <property type="entry name" value="Thioredoxin_domain"/>
</dbReference>